<feature type="transmembrane region" description="Helical" evidence="7">
    <location>
        <begin position="259"/>
        <end position="286"/>
    </location>
</feature>
<evidence type="ECO:0000313" key="9">
    <source>
        <dbReference type="EMBL" id="AFK08005.1"/>
    </source>
</evidence>
<feature type="transmembrane region" description="Helical" evidence="7">
    <location>
        <begin position="9"/>
        <end position="30"/>
    </location>
</feature>
<dbReference type="EMBL" id="CP003532">
    <property type="protein sequence ID" value="AFK08005.1"/>
    <property type="molecule type" value="Genomic_DNA"/>
</dbReference>
<name>I2F7V2_9BACT</name>
<keyword evidence="3" id="KW-1003">Cell membrane</keyword>
<dbReference type="STRING" id="660470.Theba_2387"/>
<organism evidence="9 10">
    <name type="scientific">Mesotoga prima MesG1.Ag.4.2</name>
    <dbReference type="NCBI Taxonomy" id="660470"/>
    <lineage>
        <taxon>Bacteria</taxon>
        <taxon>Thermotogati</taxon>
        <taxon>Thermotogota</taxon>
        <taxon>Thermotogae</taxon>
        <taxon>Kosmotogales</taxon>
        <taxon>Kosmotogaceae</taxon>
        <taxon>Mesotoga</taxon>
    </lineage>
</organism>
<feature type="transmembrane region" description="Helical" evidence="7">
    <location>
        <begin position="306"/>
        <end position="328"/>
    </location>
</feature>
<keyword evidence="10" id="KW-1185">Reference proteome</keyword>
<dbReference type="Proteomes" id="UP000002881">
    <property type="component" value="Chromosome"/>
</dbReference>
<dbReference type="Pfam" id="PF00528">
    <property type="entry name" value="BPD_transp_1"/>
    <property type="match status" value="1"/>
</dbReference>
<protein>
    <submittedName>
        <fullName evidence="9">ABC-type dipeptide/oligopeptide/nickel transport system, permease component</fullName>
    </submittedName>
</protein>
<dbReference type="eggNOG" id="COG0601">
    <property type="taxonomic scope" value="Bacteria"/>
</dbReference>
<evidence type="ECO:0000259" key="8">
    <source>
        <dbReference type="PROSITE" id="PS50928"/>
    </source>
</evidence>
<dbReference type="PROSITE" id="PS50928">
    <property type="entry name" value="ABC_TM1"/>
    <property type="match status" value="1"/>
</dbReference>
<dbReference type="GO" id="GO:0005886">
    <property type="term" value="C:plasma membrane"/>
    <property type="evidence" value="ECO:0007669"/>
    <property type="project" value="UniProtKB-SubCell"/>
</dbReference>
<dbReference type="Gene3D" id="1.10.3720.10">
    <property type="entry name" value="MetI-like"/>
    <property type="match status" value="1"/>
</dbReference>
<dbReference type="KEGG" id="mpg:Theba_2387"/>
<dbReference type="GO" id="GO:0055085">
    <property type="term" value="P:transmembrane transport"/>
    <property type="evidence" value="ECO:0007669"/>
    <property type="project" value="InterPro"/>
</dbReference>
<comment type="subcellular location">
    <subcellularLocation>
        <location evidence="1 7">Cell membrane</location>
        <topology evidence="1 7">Multi-pass membrane protein</topology>
    </subcellularLocation>
</comment>
<dbReference type="PANTHER" id="PTHR43163">
    <property type="entry name" value="DIPEPTIDE TRANSPORT SYSTEM PERMEASE PROTEIN DPPB-RELATED"/>
    <property type="match status" value="1"/>
</dbReference>
<evidence type="ECO:0000256" key="2">
    <source>
        <dbReference type="ARBA" id="ARBA00022448"/>
    </source>
</evidence>
<sequence precursor="true">MATFIIRRLMFLPLVAFVVTLVVFAVIWSMGPDVLLRAYMTGNASKSPNAEQRIVEKYGLDRPAVVMYFKWFGNTLRGDMGYSLTAGSRVSEAILVRLPASLELLILALIPIILFGSRLGIRAAMHPDGFTDSVFGFLSIIGWATPDYVMALLILVGSFTIFGWLPIGNLTTSLIKDWNTYSNSLIIDSILNLRLDILLAQLVNLIQPVLTLFIVHSAYVFQISRATALEVKKKDFIRAARSRGVSERTIMLTHVRRNALIPVVTVGGELFASLFAGLAFVETIFARPGIGRLLTEAAISFEVLTLSGLVLLIAAVMLLVNIVVDIIYSYLDPRILLWDNGKSERGE</sequence>
<comment type="similarity">
    <text evidence="7">Belongs to the binding-protein-dependent transport system permease family.</text>
</comment>
<dbReference type="PANTHER" id="PTHR43163:SF6">
    <property type="entry name" value="DIPEPTIDE TRANSPORT SYSTEM PERMEASE PROTEIN DPPB-RELATED"/>
    <property type="match status" value="1"/>
</dbReference>
<reference evidence="9 10" key="1">
    <citation type="journal article" date="2012" name="Genome Biol. Evol.">
        <title>Genome Sequence of the Mesophilic Thermotogales Bacterium Mesotoga prima MesG1.Ag.4.2 Reveals the Largest Thermotogales Genome To Date.</title>
        <authorList>
            <person name="Zhaxybayeva O."/>
            <person name="Swithers K.S."/>
            <person name="Foght J."/>
            <person name="Green A.G."/>
            <person name="Bruce D."/>
            <person name="Detter C."/>
            <person name="Han S."/>
            <person name="Teshima H."/>
            <person name="Han J."/>
            <person name="Woyke T."/>
            <person name="Pitluck S."/>
            <person name="Nolan M."/>
            <person name="Ivanova N."/>
            <person name="Pati A."/>
            <person name="Land M.L."/>
            <person name="Dlutek M."/>
            <person name="Doolittle W.F."/>
            <person name="Noll K.M."/>
            <person name="Nesbo C.L."/>
        </authorList>
    </citation>
    <scope>NUCLEOTIDE SEQUENCE [LARGE SCALE GENOMIC DNA]</scope>
    <source>
        <strain evidence="10">mesG1.Ag.4.2</strain>
    </source>
</reference>
<accession>I2F7V2</accession>
<dbReference type="InterPro" id="IPR000515">
    <property type="entry name" value="MetI-like"/>
</dbReference>
<feature type="domain" description="ABC transmembrane type-1" evidence="8">
    <location>
        <begin position="98"/>
        <end position="328"/>
    </location>
</feature>
<evidence type="ECO:0000313" key="10">
    <source>
        <dbReference type="Proteomes" id="UP000002881"/>
    </source>
</evidence>
<dbReference type="AlphaFoldDB" id="I2F7V2"/>
<dbReference type="SUPFAM" id="SSF161098">
    <property type="entry name" value="MetI-like"/>
    <property type="match status" value="1"/>
</dbReference>
<dbReference type="GeneID" id="87108101"/>
<dbReference type="HOGENOM" id="CLU_036879_1_3_0"/>
<keyword evidence="5 7" id="KW-1133">Transmembrane helix</keyword>
<keyword evidence="6 7" id="KW-0472">Membrane</keyword>
<evidence type="ECO:0000256" key="5">
    <source>
        <dbReference type="ARBA" id="ARBA00022989"/>
    </source>
</evidence>
<feature type="transmembrane region" description="Helical" evidence="7">
    <location>
        <begin position="94"/>
        <end position="115"/>
    </location>
</feature>
<evidence type="ECO:0000256" key="4">
    <source>
        <dbReference type="ARBA" id="ARBA00022692"/>
    </source>
</evidence>
<keyword evidence="4 7" id="KW-0812">Transmembrane</keyword>
<evidence type="ECO:0000256" key="6">
    <source>
        <dbReference type="ARBA" id="ARBA00023136"/>
    </source>
</evidence>
<proteinExistence type="inferred from homology"/>
<keyword evidence="2 7" id="KW-0813">Transport</keyword>
<dbReference type="RefSeq" id="WP_006489976.1">
    <property type="nucleotide sequence ID" value="NC_017934.1"/>
</dbReference>
<evidence type="ECO:0000256" key="7">
    <source>
        <dbReference type="RuleBase" id="RU363032"/>
    </source>
</evidence>
<gene>
    <name evidence="9" type="ORF">Theba_2387</name>
</gene>
<feature type="transmembrane region" description="Helical" evidence="7">
    <location>
        <begin position="198"/>
        <end position="221"/>
    </location>
</feature>
<evidence type="ECO:0000256" key="1">
    <source>
        <dbReference type="ARBA" id="ARBA00004651"/>
    </source>
</evidence>
<evidence type="ECO:0000256" key="3">
    <source>
        <dbReference type="ARBA" id="ARBA00022475"/>
    </source>
</evidence>
<dbReference type="InterPro" id="IPR035906">
    <property type="entry name" value="MetI-like_sf"/>
</dbReference>
<dbReference type="CDD" id="cd06261">
    <property type="entry name" value="TM_PBP2"/>
    <property type="match status" value="1"/>
</dbReference>